<comment type="caution">
    <text evidence="1">The sequence shown here is derived from an EMBL/GenBank/DDBJ whole genome shotgun (WGS) entry which is preliminary data.</text>
</comment>
<dbReference type="AlphaFoldDB" id="A0A7W9EEQ6"/>
<evidence type="ECO:0008006" key="3">
    <source>
        <dbReference type="Google" id="ProtNLM"/>
    </source>
</evidence>
<proteinExistence type="predicted"/>
<dbReference type="Proteomes" id="UP000549617">
    <property type="component" value="Unassembled WGS sequence"/>
</dbReference>
<sequence>MMRRMISGIVITGLGLSGCNGTPEIALPADRQEQAATCYAAKMAVFNAAEGPDKMTLDQINQAAHFLILGASLNGIAEPTTLQKLSARGKVLEAEVSKAKNGAAYAKPCQAAFPATQAGAFTTLPTDNANTRMLCYTLSTALLQIYQASDPLPDPRAETYVKLNSDLDARILSELQAGGEVNPAELAGRAVRGLAQAVELGSPTQVMKACADRYAGGVGV</sequence>
<accession>A0A7W9EEQ6</accession>
<dbReference type="PROSITE" id="PS51257">
    <property type="entry name" value="PROKAR_LIPOPROTEIN"/>
    <property type="match status" value="1"/>
</dbReference>
<gene>
    <name evidence="1" type="ORF">FHS49_002532</name>
</gene>
<organism evidence="1 2">
    <name type="scientific">Sphingobium boeckii</name>
    <dbReference type="NCBI Taxonomy" id="1082345"/>
    <lineage>
        <taxon>Bacteria</taxon>
        <taxon>Pseudomonadati</taxon>
        <taxon>Pseudomonadota</taxon>
        <taxon>Alphaproteobacteria</taxon>
        <taxon>Sphingomonadales</taxon>
        <taxon>Sphingomonadaceae</taxon>
        <taxon>Sphingobium</taxon>
    </lineage>
</organism>
<dbReference type="EMBL" id="JACIJC010000004">
    <property type="protein sequence ID" value="MBB5686508.1"/>
    <property type="molecule type" value="Genomic_DNA"/>
</dbReference>
<dbReference type="RefSeq" id="WP_184019007.1">
    <property type="nucleotide sequence ID" value="NZ_JACIJC010000004.1"/>
</dbReference>
<keyword evidence="2" id="KW-1185">Reference proteome</keyword>
<evidence type="ECO:0000313" key="2">
    <source>
        <dbReference type="Proteomes" id="UP000549617"/>
    </source>
</evidence>
<protein>
    <recommendedName>
        <fullName evidence="3">Lipoprotein</fullName>
    </recommendedName>
</protein>
<evidence type="ECO:0000313" key="1">
    <source>
        <dbReference type="EMBL" id="MBB5686508.1"/>
    </source>
</evidence>
<name>A0A7W9EEQ6_9SPHN</name>
<reference evidence="1 2" key="1">
    <citation type="submission" date="2020-08" db="EMBL/GenBank/DDBJ databases">
        <title>Genomic Encyclopedia of Type Strains, Phase IV (KMG-IV): sequencing the most valuable type-strain genomes for metagenomic binning, comparative biology and taxonomic classification.</title>
        <authorList>
            <person name="Goeker M."/>
        </authorList>
    </citation>
    <scope>NUCLEOTIDE SEQUENCE [LARGE SCALE GENOMIC DNA]</scope>
    <source>
        <strain evidence="1 2">DSM 25079</strain>
    </source>
</reference>